<keyword evidence="1" id="KW-0472">Membrane</keyword>
<organism evidence="2 3">
    <name type="scientific">Marinobacterium iners DSM 11526</name>
    <dbReference type="NCBI Taxonomy" id="1122198"/>
    <lineage>
        <taxon>Bacteria</taxon>
        <taxon>Pseudomonadati</taxon>
        <taxon>Pseudomonadota</taxon>
        <taxon>Gammaproteobacteria</taxon>
        <taxon>Oceanospirillales</taxon>
        <taxon>Oceanospirillaceae</taxon>
        <taxon>Marinobacterium</taxon>
    </lineage>
</organism>
<proteinExistence type="predicted"/>
<dbReference type="STRING" id="1122198.SAMN02745729_11936"/>
<keyword evidence="1" id="KW-1133">Transmembrane helix</keyword>
<dbReference type="EMBL" id="FNRJ01000019">
    <property type="protein sequence ID" value="SEB12009.1"/>
    <property type="molecule type" value="Genomic_DNA"/>
</dbReference>
<dbReference type="OrthoDB" id="6078555at2"/>
<accession>A0A1H4GQS0</accession>
<evidence type="ECO:0000313" key="2">
    <source>
        <dbReference type="EMBL" id="SEB12009.1"/>
    </source>
</evidence>
<gene>
    <name evidence="2" type="ORF">SAMN02745729_11936</name>
</gene>
<name>A0A1H4GQS0_9GAMM</name>
<sequence>MQVLVCDSAITLNASGFPECVTGWLVADPASFSSGLTVDDFEYLAGWTILVFAIAFGVKMIRKTIEDNSNEEK</sequence>
<feature type="transmembrane region" description="Helical" evidence="1">
    <location>
        <begin position="43"/>
        <end position="61"/>
    </location>
</feature>
<evidence type="ECO:0000313" key="3">
    <source>
        <dbReference type="Proteomes" id="UP000242469"/>
    </source>
</evidence>
<keyword evidence="1" id="KW-0812">Transmembrane</keyword>
<dbReference type="AlphaFoldDB" id="A0A1H4GQS0"/>
<keyword evidence="3" id="KW-1185">Reference proteome</keyword>
<evidence type="ECO:0000256" key="1">
    <source>
        <dbReference type="SAM" id="Phobius"/>
    </source>
</evidence>
<protein>
    <submittedName>
        <fullName evidence="2">Uncharacterized protein</fullName>
    </submittedName>
</protein>
<dbReference type="RefSeq" id="WP_091827764.1">
    <property type="nucleotide sequence ID" value="NZ_FNRJ01000019.1"/>
</dbReference>
<dbReference type="Proteomes" id="UP000242469">
    <property type="component" value="Unassembled WGS sequence"/>
</dbReference>
<reference evidence="3" key="1">
    <citation type="submission" date="2016-10" db="EMBL/GenBank/DDBJ databases">
        <authorList>
            <person name="Varghese N."/>
            <person name="Submissions S."/>
        </authorList>
    </citation>
    <scope>NUCLEOTIDE SEQUENCE [LARGE SCALE GENOMIC DNA]</scope>
    <source>
        <strain evidence="3">DSM 11526</strain>
    </source>
</reference>